<feature type="domain" description="Isochorismatase-like" evidence="2">
    <location>
        <begin position="26"/>
        <end position="200"/>
    </location>
</feature>
<dbReference type="GO" id="GO:0016787">
    <property type="term" value="F:hydrolase activity"/>
    <property type="evidence" value="ECO:0007669"/>
    <property type="project" value="UniProtKB-KW"/>
</dbReference>
<name>A0A6B0SC92_9EURY</name>
<evidence type="ECO:0000313" key="4">
    <source>
        <dbReference type="Proteomes" id="UP000471521"/>
    </source>
</evidence>
<dbReference type="OrthoDB" id="9194at2157"/>
<reference evidence="3 4" key="1">
    <citation type="submission" date="2019-12" db="EMBL/GenBank/DDBJ databases">
        <title>Isolation and characterization of three novel carbon monoxide-oxidizing members of Halobacteria from salione crusts and soils.</title>
        <authorList>
            <person name="Myers M.R."/>
            <person name="King G.M."/>
        </authorList>
    </citation>
    <scope>NUCLEOTIDE SEQUENCE [LARGE SCALE GENOMIC DNA]</scope>
    <source>
        <strain evidence="3 4">PCN9</strain>
    </source>
</reference>
<accession>A0A6B0SC92</accession>
<dbReference type="Proteomes" id="UP000471521">
    <property type="component" value="Unassembled WGS sequence"/>
</dbReference>
<dbReference type="SUPFAM" id="SSF52499">
    <property type="entry name" value="Isochorismatase-like hydrolases"/>
    <property type="match status" value="1"/>
</dbReference>
<gene>
    <name evidence="3" type="ORF">GRX66_01150</name>
</gene>
<organism evidence="3 4">
    <name type="scientific">Halobacterium bonnevillei</name>
    <dbReference type="NCBI Taxonomy" id="2692200"/>
    <lineage>
        <taxon>Archaea</taxon>
        <taxon>Methanobacteriati</taxon>
        <taxon>Methanobacteriota</taxon>
        <taxon>Stenosarchaea group</taxon>
        <taxon>Halobacteria</taxon>
        <taxon>Halobacteriales</taxon>
        <taxon>Halobacteriaceae</taxon>
        <taxon>Halobacterium</taxon>
    </lineage>
</organism>
<evidence type="ECO:0000259" key="2">
    <source>
        <dbReference type="Pfam" id="PF00857"/>
    </source>
</evidence>
<keyword evidence="1" id="KW-0378">Hydrolase</keyword>
<dbReference type="Pfam" id="PF00857">
    <property type="entry name" value="Isochorismatase"/>
    <property type="match status" value="1"/>
</dbReference>
<evidence type="ECO:0000313" key="3">
    <source>
        <dbReference type="EMBL" id="MXR19274.1"/>
    </source>
</evidence>
<sequence length="219" mass="23941">MAENDKQAIYERASMDNRVGYGDEPVLLVVDLQTGFTDPENPLGGDLTDVVARTDRLVGAARDGDVPVVFTRIVTKHDDMRDLGVWGEKIPSLETLHADGEWVDVDPRLDVREEDHVLDKQQASAFHETELNSMLAYFRADTVVVTGCTTSGCIRASVVDACSHGYYTIVPEDAVGDRAVDPHEANLFDINAKYGDVRPVEEVAGYLESGGAQTPQCSE</sequence>
<dbReference type="InterPro" id="IPR050272">
    <property type="entry name" value="Isochorismatase-like_hydrls"/>
</dbReference>
<protein>
    <submittedName>
        <fullName evidence="3">Isochorismatase family protein</fullName>
    </submittedName>
</protein>
<comment type="caution">
    <text evidence="3">The sequence shown here is derived from an EMBL/GenBank/DDBJ whole genome shotgun (WGS) entry which is preliminary data.</text>
</comment>
<dbReference type="AlphaFoldDB" id="A0A6B0SC92"/>
<dbReference type="RefSeq" id="WP_159524867.1">
    <property type="nucleotide sequence ID" value="NZ_WUUU01000003.1"/>
</dbReference>
<dbReference type="PANTHER" id="PTHR43540">
    <property type="entry name" value="PEROXYUREIDOACRYLATE/UREIDOACRYLATE AMIDOHYDROLASE-RELATED"/>
    <property type="match status" value="1"/>
</dbReference>
<dbReference type="Gene3D" id="3.40.50.850">
    <property type="entry name" value="Isochorismatase-like"/>
    <property type="match status" value="1"/>
</dbReference>
<dbReference type="InterPro" id="IPR036380">
    <property type="entry name" value="Isochorismatase-like_sf"/>
</dbReference>
<keyword evidence="4" id="KW-1185">Reference proteome</keyword>
<dbReference type="PANTHER" id="PTHR43540:SF1">
    <property type="entry name" value="ISOCHORISMATASE HYDROLASE"/>
    <property type="match status" value="1"/>
</dbReference>
<evidence type="ECO:0000256" key="1">
    <source>
        <dbReference type="ARBA" id="ARBA00022801"/>
    </source>
</evidence>
<proteinExistence type="predicted"/>
<dbReference type="EMBL" id="WUUU01000003">
    <property type="protein sequence ID" value="MXR19274.1"/>
    <property type="molecule type" value="Genomic_DNA"/>
</dbReference>
<dbReference type="InterPro" id="IPR000868">
    <property type="entry name" value="Isochorismatase-like_dom"/>
</dbReference>